<dbReference type="AlphaFoldDB" id="A0A0E9VLB2"/>
<organism evidence="1">
    <name type="scientific">Anguilla anguilla</name>
    <name type="common">European freshwater eel</name>
    <name type="synonym">Muraena anguilla</name>
    <dbReference type="NCBI Taxonomy" id="7936"/>
    <lineage>
        <taxon>Eukaryota</taxon>
        <taxon>Metazoa</taxon>
        <taxon>Chordata</taxon>
        <taxon>Craniata</taxon>
        <taxon>Vertebrata</taxon>
        <taxon>Euteleostomi</taxon>
        <taxon>Actinopterygii</taxon>
        <taxon>Neopterygii</taxon>
        <taxon>Teleostei</taxon>
        <taxon>Anguilliformes</taxon>
        <taxon>Anguillidae</taxon>
        <taxon>Anguilla</taxon>
    </lineage>
</organism>
<name>A0A0E9VLB2_ANGAN</name>
<dbReference type="EMBL" id="GBXM01029668">
    <property type="protein sequence ID" value="JAH78909.1"/>
    <property type="molecule type" value="Transcribed_RNA"/>
</dbReference>
<reference evidence="1" key="2">
    <citation type="journal article" date="2015" name="Fish Shellfish Immunol.">
        <title>Early steps in the European eel (Anguilla anguilla)-Vibrio vulnificus interaction in the gills: Role of the RtxA13 toxin.</title>
        <authorList>
            <person name="Callol A."/>
            <person name="Pajuelo D."/>
            <person name="Ebbesson L."/>
            <person name="Teles M."/>
            <person name="MacKenzie S."/>
            <person name="Amaro C."/>
        </authorList>
    </citation>
    <scope>NUCLEOTIDE SEQUENCE</scope>
</reference>
<evidence type="ECO:0000313" key="1">
    <source>
        <dbReference type="EMBL" id="JAH78909.1"/>
    </source>
</evidence>
<proteinExistence type="predicted"/>
<reference evidence="1" key="1">
    <citation type="submission" date="2014-11" db="EMBL/GenBank/DDBJ databases">
        <authorList>
            <person name="Amaro Gonzalez C."/>
        </authorList>
    </citation>
    <scope>NUCLEOTIDE SEQUENCE</scope>
</reference>
<accession>A0A0E9VLB2</accession>
<protein>
    <submittedName>
        <fullName evidence="1">Uncharacterized protein</fullName>
    </submittedName>
</protein>
<sequence>MYIYMAVITNSSRMRS</sequence>